<dbReference type="NCBIfam" id="TIGR01352">
    <property type="entry name" value="tonB_Cterm"/>
    <property type="match status" value="1"/>
</dbReference>
<evidence type="ECO:0000256" key="6">
    <source>
        <dbReference type="ARBA" id="ARBA00022692"/>
    </source>
</evidence>
<evidence type="ECO:0000313" key="12">
    <source>
        <dbReference type="EMBL" id="XFO72999.1"/>
    </source>
</evidence>
<keyword evidence="7" id="KW-0653">Protein transport</keyword>
<accession>A0ABZ3J3R8</accession>
<keyword evidence="4" id="KW-1003">Cell membrane</keyword>
<dbReference type="EMBL" id="CP155571">
    <property type="protein sequence ID" value="XFO72999.1"/>
    <property type="molecule type" value="Genomic_DNA"/>
</dbReference>
<dbReference type="InterPro" id="IPR006260">
    <property type="entry name" value="TonB/TolA_C"/>
</dbReference>
<keyword evidence="9" id="KW-0472">Membrane</keyword>
<comment type="similarity">
    <text evidence="2">Belongs to the TonB family.</text>
</comment>
<protein>
    <recommendedName>
        <fullName evidence="11">TonB C-terminal domain-containing protein</fullName>
    </recommendedName>
</protein>
<dbReference type="PROSITE" id="PS52015">
    <property type="entry name" value="TONB_CTD"/>
    <property type="match status" value="1"/>
</dbReference>
<evidence type="ECO:0000256" key="4">
    <source>
        <dbReference type="ARBA" id="ARBA00022475"/>
    </source>
</evidence>
<evidence type="ECO:0000256" key="5">
    <source>
        <dbReference type="ARBA" id="ARBA00022519"/>
    </source>
</evidence>
<gene>
    <name evidence="12" type="ORF">SPACI_030610</name>
</gene>
<dbReference type="Pfam" id="PF03544">
    <property type="entry name" value="TonB_C"/>
    <property type="match status" value="1"/>
</dbReference>
<keyword evidence="5" id="KW-0997">Cell inner membrane</keyword>
<dbReference type="PANTHER" id="PTHR33446:SF2">
    <property type="entry name" value="PROTEIN TONB"/>
    <property type="match status" value="1"/>
</dbReference>
<keyword evidence="6" id="KW-0812">Transmembrane</keyword>
<keyword evidence="10" id="KW-0732">Signal</keyword>
<evidence type="ECO:0000256" key="3">
    <source>
        <dbReference type="ARBA" id="ARBA00022448"/>
    </source>
</evidence>
<organism evidence="12 13">
    <name type="scientific">Sporomusa acidovorans (strain ATCC 49682 / DSM 3132 / Mol)</name>
    <dbReference type="NCBI Taxonomy" id="1123286"/>
    <lineage>
        <taxon>Bacteria</taxon>
        <taxon>Bacillati</taxon>
        <taxon>Bacillota</taxon>
        <taxon>Negativicutes</taxon>
        <taxon>Selenomonadales</taxon>
        <taxon>Sporomusaceae</taxon>
        <taxon>Sporomusa</taxon>
    </lineage>
</organism>
<feature type="domain" description="TonB C-terminal" evidence="11">
    <location>
        <begin position="31"/>
        <end position="127"/>
    </location>
</feature>
<evidence type="ECO:0000256" key="8">
    <source>
        <dbReference type="ARBA" id="ARBA00022989"/>
    </source>
</evidence>
<dbReference type="InterPro" id="IPR051045">
    <property type="entry name" value="TonB-dependent_transducer"/>
</dbReference>
<dbReference type="Proteomes" id="UP000216052">
    <property type="component" value="Chromosome"/>
</dbReference>
<evidence type="ECO:0000256" key="7">
    <source>
        <dbReference type="ARBA" id="ARBA00022927"/>
    </source>
</evidence>
<proteinExistence type="inferred from homology"/>
<dbReference type="Gene3D" id="3.30.1150.10">
    <property type="match status" value="1"/>
</dbReference>
<comment type="subcellular location">
    <subcellularLocation>
        <location evidence="1">Cell inner membrane</location>
        <topology evidence="1">Single-pass membrane protein</topology>
        <orientation evidence="1">Periplasmic side</orientation>
    </subcellularLocation>
</comment>
<keyword evidence="8" id="KW-1133">Transmembrane helix</keyword>
<sequence>MKKIILFTVLFLFTFGLVYANDNTANSNENSQKTPPVVIYSVFPEYPYEARKKHLEGKVLLKMTISNEGIVSDAEVIESSGYDILDEAAINGVKEWRFIPAKENGEAIAVKVVMPITFKLTPASKKDN</sequence>
<evidence type="ECO:0000256" key="9">
    <source>
        <dbReference type="ARBA" id="ARBA00023136"/>
    </source>
</evidence>
<evidence type="ECO:0000256" key="1">
    <source>
        <dbReference type="ARBA" id="ARBA00004383"/>
    </source>
</evidence>
<feature type="chain" id="PRO_5047550829" description="TonB C-terminal domain-containing protein" evidence="10">
    <location>
        <begin position="21"/>
        <end position="128"/>
    </location>
</feature>
<name>A0ABZ3J3R8_SPOA4</name>
<keyword evidence="13" id="KW-1185">Reference proteome</keyword>
<evidence type="ECO:0000256" key="10">
    <source>
        <dbReference type="SAM" id="SignalP"/>
    </source>
</evidence>
<evidence type="ECO:0000256" key="2">
    <source>
        <dbReference type="ARBA" id="ARBA00006555"/>
    </source>
</evidence>
<feature type="signal peptide" evidence="10">
    <location>
        <begin position="1"/>
        <end position="20"/>
    </location>
</feature>
<dbReference type="SUPFAM" id="SSF74653">
    <property type="entry name" value="TolA/TonB C-terminal domain"/>
    <property type="match status" value="1"/>
</dbReference>
<reference evidence="12" key="1">
    <citation type="submission" date="2024-05" db="EMBL/GenBank/DDBJ databases">
        <title>Isolation and characterization of Sporomusa carbonis sp. nov., a carboxydotrophic hydrogenogen in the genus of Sporomusa isolated from a charcoal burning pile.</title>
        <authorList>
            <person name="Boeer T."/>
            <person name="Rosenbaum F."/>
            <person name="Eysell L."/>
            <person name="Mueller V."/>
            <person name="Daniel R."/>
            <person name="Poehlein A."/>
        </authorList>
    </citation>
    <scope>NUCLEOTIDE SEQUENCE [LARGE SCALE GENOMIC DNA]</scope>
    <source>
        <strain evidence="12">DSM 3132</strain>
    </source>
</reference>
<evidence type="ECO:0000259" key="11">
    <source>
        <dbReference type="PROSITE" id="PS52015"/>
    </source>
</evidence>
<keyword evidence="3" id="KW-0813">Transport</keyword>
<dbReference type="PANTHER" id="PTHR33446">
    <property type="entry name" value="PROTEIN TONB-RELATED"/>
    <property type="match status" value="1"/>
</dbReference>
<dbReference type="InterPro" id="IPR037682">
    <property type="entry name" value="TonB_C"/>
</dbReference>
<evidence type="ECO:0000313" key="13">
    <source>
        <dbReference type="Proteomes" id="UP000216052"/>
    </source>
</evidence>